<organism evidence="1 2">
    <name type="scientific">Hyalomma asiaticum</name>
    <name type="common">Tick</name>
    <dbReference type="NCBI Taxonomy" id="266040"/>
    <lineage>
        <taxon>Eukaryota</taxon>
        <taxon>Metazoa</taxon>
        <taxon>Ecdysozoa</taxon>
        <taxon>Arthropoda</taxon>
        <taxon>Chelicerata</taxon>
        <taxon>Arachnida</taxon>
        <taxon>Acari</taxon>
        <taxon>Parasitiformes</taxon>
        <taxon>Ixodida</taxon>
        <taxon>Ixodoidea</taxon>
        <taxon>Ixodidae</taxon>
        <taxon>Hyalomminae</taxon>
        <taxon>Hyalomma</taxon>
    </lineage>
</organism>
<protein>
    <submittedName>
        <fullName evidence="1">Uncharacterized protein</fullName>
    </submittedName>
</protein>
<name>A0ACB7S7A8_HYAAI</name>
<reference evidence="1" key="1">
    <citation type="submission" date="2020-05" db="EMBL/GenBank/DDBJ databases">
        <title>Large-scale comparative analyses of tick genomes elucidate their genetic diversity and vector capacities.</title>
        <authorList>
            <person name="Jia N."/>
            <person name="Wang J."/>
            <person name="Shi W."/>
            <person name="Du L."/>
            <person name="Sun Y."/>
            <person name="Zhan W."/>
            <person name="Jiang J."/>
            <person name="Wang Q."/>
            <person name="Zhang B."/>
            <person name="Ji P."/>
            <person name="Sakyi L.B."/>
            <person name="Cui X."/>
            <person name="Yuan T."/>
            <person name="Jiang B."/>
            <person name="Yang W."/>
            <person name="Lam T.T.-Y."/>
            <person name="Chang Q."/>
            <person name="Ding S."/>
            <person name="Wang X."/>
            <person name="Zhu J."/>
            <person name="Ruan X."/>
            <person name="Zhao L."/>
            <person name="Wei J."/>
            <person name="Que T."/>
            <person name="Du C."/>
            <person name="Cheng J."/>
            <person name="Dai P."/>
            <person name="Han X."/>
            <person name="Huang E."/>
            <person name="Gao Y."/>
            <person name="Liu J."/>
            <person name="Shao H."/>
            <person name="Ye R."/>
            <person name="Li L."/>
            <person name="Wei W."/>
            <person name="Wang X."/>
            <person name="Wang C."/>
            <person name="Yang T."/>
            <person name="Huo Q."/>
            <person name="Li W."/>
            <person name="Guo W."/>
            <person name="Chen H."/>
            <person name="Zhou L."/>
            <person name="Ni X."/>
            <person name="Tian J."/>
            <person name="Zhou Y."/>
            <person name="Sheng Y."/>
            <person name="Liu T."/>
            <person name="Pan Y."/>
            <person name="Xia L."/>
            <person name="Li J."/>
            <person name="Zhao F."/>
            <person name="Cao W."/>
        </authorList>
    </citation>
    <scope>NUCLEOTIDE SEQUENCE</scope>
    <source>
        <strain evidence="1">Hyas-2018</strain>
    </source>
</reference>
<keyword evidence="2" id="KW-1185">Reference proteome</keyword>
<evidence type="ECO:0000313" key="2">
    <source>
        <dbReference type="Proteomes" id="UP000821845"/>
    </source>
</evidence>
<comment type="caution">
    <text evidence="1">The sequence shown here is derived from an EMBL/GenBank/DDBJ whole genome shotgun (WGS) entry which is preliminary data.</text>
</comment>
<accession>A0ACB7S7A8</accession>
<evidence type="ECO:0000313" key="1">
    <source>
        <dbReference type="EMBL" id="KAH6929826.1"/>
    </source>
</evidence>
<proteinExistence type="predicted"/>
<sequence length="523" mass="58915">MRKIENLDFLQQLFSPLDEDEFLPLSILSSGPWKQLHVDDVLLGTTTDEGTMFFSFLSDSFPQASEILATQYRTVVTVVISQAMNIPIATAKQITTAYFGGYEVEHTYEEVRDIICEIFADAVFNCPTQLFADSAAEQGVRTHRYLFAHKSTHSFFPEWMGVAHTEDLFYTVGSLSFLKDKSRYTDVLGSLGMKYLATQDYTSKEEQFMKDVVRRLGRLCANRGAIIILKAWTSNSTVSLSCLRKLDPLFIIRTIETLDNTNQVFAPEYGDEFFPEHPLAAKTWAKLPFKQVILGTTADEGTLLLDNIQYSSPALKQLLATDYRLAMTVAMQPIFGISISRARPIVDAYFGGPDVQHTNESVRKIASELLGDGALYCPVELMADIAARQGIDTYRYLFAYRSSHSFWPKWMGVTHGDDGLYVLGSLPFMKDKSSYTKALGDAGIRKLEKLDYTSGEENFMRQIVAIISSFVATGKPQLPDSGKEWPRYTPTDPAVLQLRPGNISEVKEKNDKCDLWRPHLLMQ</sequence>
<dbReference type="EMBL" id="CM023485">
    <property type="protein sequence ID" value="KAH6929826.1"/>
    <property type="molecule type" value="Genomic_DNA"/>
</dbReference>
<dbReference type="Proteomes" id="UP000821845">
    <property type="component" value="Chromosome 5"/>
</dbReference>
<gene>
    <name evidence="1" type="ORF">HPB50_005977</name>
</gene>